<proteinExistence type="predicted"/>
<dbReference type="AlphaFoldDB" id="A0A5P1EWX5"/>
<keyword evidence="3" id="KW-1185">Reference proteome</keyword>
<feature type="region of interest" description="Disordered" evidence="1">
    <location>
        <begin position="1"/>
        <end position="32"/>
    </location>
</feature>
<reference evidence="3" key="1">
    <citation type="journal article" date="2017" name="Nat. Commun.">
        <title>The asparagus genome sheds light on the origin and evolution of a young Y chromosome.</title>
        <authorList>
            <person name="Harkess A."/>
            <person name="Zhou J."/>
            <person name="Xu C."/>
            <person name="Bowers J.E."/>
            <person name="Van der Hulst R."/>
            <person name="Ayyampalayam S."/>
            <person name="Mercati F."/>
            <person name="Riccardi P."/>
            <person name="McKain M.R."/>
            <person name="Kakrana A."/>
            <person name="Tang H."/>
            <person name="Ray J."/>
            <person name="Groenendijk J."/>
            <person name="Arikit S."/>
            <person name="Mathioni S.M."/>
            <person name="Nakano M."/>
            <person name="Shan H."/>
            <person name="Telgmann-Rauber A."/>
            <person name="Kanno A."/>
            <person name="Yue Z."/>
            <person name="Chen H."/>
            <person name="Li W."/>
            <person name="Chen Y."/>
            <person name="Xu X."/>
            <person name="Zhang Y."/>
            <person name="Luo S."/>
            <person name="Chen H."/>
            <person name="Gao J."/>
            <person name="Mao Z."/>
            <person name="Pires J.C."/>
            <person name="Luo M."/>
            <person name="Kudrna D."/>
            <person name="Wing R.A."/>
            <person name="Meyers B.C."/>
            <person name="Yi K."/>
            <person name="Kong H."/>
            <person name="Lavrijsen P."/>
            <person name="Sunseri F."/>
            <person name="Falavigna A."/>
            <person name="Ye Y."/>
            <person name="Leebens-Mack J.H."/>
            <person name="Chen G."/>
        </authorList>
    </citation>
    <scope>NUCLEOTIDE SEQUENCE [LARGE SCALE GENOMIC DNA]</scope>
    <source>
        <strain evidence="3">cv. DH0086</strain>
    </source>
</reference>
<name>A0A5P1EWX5_ASPOF</name>
<feature type="compositionally biased region" description="Basic and acidic residues" evidence="1">
    <location>
        <begin position="9"/>
        <end position="32"/>
    </location>
</feature>
<accession>A0A5P1EWX5</accession>
<feature type="region of interest" description="Disordered" evidence="1">
    <location>
        <begin position="101"/>
        <end position="131"/>
    </location>
</feature>
<evidence type="ECO:0000313" key="3">
    <source>
        <dbReference type="Proteomes" id="UP000243459"/>
    </source>
</evidence>
<feature type="compositionally biased region" description="Basic and acidic residues" evidence="1">
    <location>
        <begin position="119"/>
        <end position="131"/>
    </location>
</feature>
<evidence type="ECO:0000256" key="1">
    <source>
        <dbReference type="SAM" id="MobiDB-lite"/>
    </source>
</evidence>
<evidence type="ECO:0000313" key="2">
    <source>
        <dbReference type="EMBL" id="ONK70575.1"/>
    </source>
</evidence>
<sequence>MSPPPRHHSSAEAIKEQRGNGEGISREEESLCDGRRRLHCSLLRHLNRLSNPEPPMSPPPRHHSSAEAIKEQRGNGEGISREEESLCDGRRRLHCSLLRHLNRLSNPEPPMSPPPRHHSSAEAIKEQRGDEKNTHLKDLDGALENLQLFKADLLDYNAVAAAIANRIYV</sequence>
<dbReference type="EMBL" id="CM007385">
    <property type="protein sequence ID" value="ONK70575.1"/>
    <property type="molecule type" value="Genomic_DNA"/>
</dbReference>
<dbReference type="Gramene" id="ONK70575">
    <property type="protein sequence ID" value="ONK70575"/>
    <property type="gene ID" value="A4U43_C05F35120"/>
</dbReference>
<organism evidence="2 3">
    <name type="scientific">Asparagus officinalis</name>
    <name type="common">Garden asparagus</name>
    <dbReference type="NCBI Taxonomy" id="4686"/>
    <lineage>
        <taxon>Eukaryota</taxon>
        <taxon>Viridiplantae</taxon>
        <taxon>Streptophyta</taxon>
        <taxon>Embryophyta</taxon>
        <taxon>Tracheophyta</taxon>
        <taxon>Spermatophyta</taxon>
        <taxon>Magnoliopsida</taxon>
        <taxon>Liliopsida</taxon>
        <taxon>Asparagales</taxon>
        <taxon>Asparagaceae</taxon>
        <taxon>Asparagoideae</taxon>
        <taxon>Asparagus</taxon>
    </lineage>
</organism>
<gene>
    <name evidence="2" type="ORF">A4U43_C05F35120</name>
</gene>
<feature type="compositionally biased region" description="Basic and acidic residues" evidence="1">
    <location>
        <begin position="64"/>
        <end position="86"/>
    </location>
</feature>
<protein>
    <submittedName>
        <fullName evidence="2">Uncharacterized protein</fullName>
    </submittedName>
</protein>
<feature type="region of interest" description="Disordered" evidence="1">
    <location>
        <begin position="46"/>
        <end position="86"/>
    </location>
</feature>
<dbReference type="Proteomes" id="UP000243459">
    <property type="component" value="Chromosome 5"/>
</dbReference>